<accession>A0A3B0WR74</accession>
<evidence type="ECO:0000313" key="2">
    <source>
        <dbReference type="EMBL" id="VAW55080.1"/>
    </source>
</evidence>
<keyword evidence="1" id="KW-0812">Transmembrane</keyword>
<keyword evidence="1" id="KW-0472">Membrane</keyword>
<name>A0A3B0WR74_9ZZZZ</name>
<dbReference type="EMBL" id="UOFE01000046">
    <property type="protein sequence ID" value="VAW55080.1"/>
    <property type="molecule type" value="Genomic_DNA"/>
</dbReference>
<organism evidence="2">
    <name type="scientific">hydrothermal vent metagenome</name>
    <dbReference type="NCBI Taxonomy" id="652676"/>
    <lineage>
        <taxon>unclassified sequences</taxon>
        <taxon>metagenomes</taxon>
        <taxon>ecological metagenomes</taxon>
    </lineage>
</organism>
<proteinExistence type="predicted"/>
<feature type="transmembrane region" description="Helical" evidence="1">
    <location>
        <begin position="33"/>
        <end position="52"/>
    </location>
</feature>
<dbReference type="AlphaFoldDB" id="A0A3B0WR74"/>
<evidence type="ECO:0000256" key="1">
    <source>
        <dbReference type="SAM" id="Phobius"/>
    </source>
</evidence>
<protein>
    <submittedName>
        <fullName evidence="2">Uncharacterized protein</fullName>
    </submittedName>
</protein>
<keyword evidence="1" id="KW-1133">Transmembrane helix</keyword>
<feature type="transmembrane region" description="Helical" evidence="1">
    <location>
        <begin position="7"/>
        <end position="27"/>
    </location>
</feature>
<gene>
    <name evidence="2" type="ORF">MNBD_GAMMA05-243</name>
</gene>
<sequence length="60" mass="6507">MTNKNNLLISVGLLSIMVLSTLIYFGINTWVVHVLLAISFVAIGAGILLGFIKMVSDEKN</sequence>
<reference evidence="2" key="1">
    <citation type="submission" date="2018-06" db="EMBL/GenBank/DDBJ databases">
        <authorList>
            <person name="Zhirakovskaya E."/>
        </authorList>
    </citation>
    <scope>NUCLEOTIDE SEQUENCE</scope>
</reference>